<feature type="region of interest" description="Disordered" evidence="2">
    <location>
        <begin position="86"/>
        <end position="109"/>
    </location>
</feature>
<name>A0A2I0L598_PUNGR</name>
<feature type="domain" description="G-patch" evidence="3">
    <location>
        <begin position="894"/>
        <end position="940"/>
    </location>
</feature>
<keyword evidence="5" id="KW-1185">Reference proteome</keyword>
<dbReference type="AlphaFoldDB" id="A0A2I0L598"/>
<gene>
    <name evidence="4" type="ORF">CRG98_003725</name>
</gene>
<feature type="region of interest" description="Disordered" evidence="2">
    <location>
        <begin position="290"/>
        <end position="311"/>
    </location>
</feature>
<evidence type="ECO:0000313" key="4">
    <source>
        <dbReference type="EMBL" id="PKI75891.1"/>
    </source>
</evidence>
<dbReference type="STRING" id="22663.A0A2I0L598"/>
<feature type="region of interest" description="Disordered" evidence="2">
    <location>
        <begin position="165"/>
        <end position="186"/>
    </location>
</feature>
<sequence length="1034" mass="114429">MDVATMVPDHPDSPSYTYLHSQSRELHPSGYERELRAIKEERDRLRCELVDSRTEVADYKELQMELARARARVAHLDREMARLSAKLDRTTPTPRATPTPTPEAESSTQAAMHQSYWPSERNEIGSVASLLTLARRSRTTGSFRWSWLEHALESQLRQGDGLFEREVGPSKSQLASHRYPTRQRLRMAEEDRVDISEEVNPSVPVHSQPPPTHAPPPPTPAGILSAYSGAPPTHLPPSTSSGAPLPRVSLTSSASDNQARITALEGTVNQLAASMTANMAELFALLKGPNRASSSSTPPPGQGPTVDPTPWAPSVPPLVSIPAPAAIYTVPPPMVFSAPSAPTPTHPQAAELPSYPPLQPHTNFPYQAPPPINTTFHEPSTPTHVAQFASPTYFFAEADIEQERRLKRMEETIRALQASDTRPDARYGDCSMFPGMRLPTKVKISEFRIYEGTTDPRHHLRHYQGKMLQYWDHEEFVIHSFQDSLSGSALDWFMSLKAEDIPTWADLSQKFIDQYQYCAETPPTLLELSMKEMAQGQRFEEYATKWRAQAAKHIPSISEAQQIQLFHSTLRGMMDAKELVFNAVRSPNVQANPLPDHGPARGPSINMITICTSGEGESEQGCPSPFVIEYVPVEAAVGFTGIDAPLTPFIIDVPAREPYSDDKVPWTYEGSIGSLEQQLGVMGITRSGQVYENPAVTDKGKAPAAETEVIPRVPSTPPKRVTEEEAEAFMKIIKAKETVSSIFSSTISFSDDELPSKGCAHSQALHIICKCNNHIVGRVMIDNGSALNVCPVTTLKQMNVDLNRVRPSKTAVRAFDGSQREVNGEIALLIDVGPCSFNVTFQRLIAVKGEEDYAIYKETAVPYISVGNDENLPFHSFETISVIWDYGEIGPSRADRMIGKVLLRYNYIPGTGLGVHGQGISRPIEVEEYKHRRGLDFRPSYHEIIEARRGNHLHRLATHYRRLNRGMQVPPLSHFFPRPPLIIGGTLDGPSSDPDNTPDASATVCAVTEEIPSGVHICPAQENEELNNWTLVPR</sequence>
<organism evidence="4 5">
    <name type="scientific">Punica granatum</name>
    <name type="common">Pomegranate</name>
    <dbReference type="NCBI Taxonomy" id="22663"/>
    <lineage>
        <taxon>Eukaryota</taxon>
        <taxon>Viridiplantae</taxon>
        <taxon>Streptophyta</taxon>
        <taxon>Embryophyta</taxon>
        <taxon>Tracheophyta</taxon>
        <taxon>Spermatophyta</taxon>
        <taxon>Magnoliopsida</taxon>
        <taxon>eudicotyledons</taxon>
        <taxon>Gunneridae</taxon>
        <taxon>Pentapetalae</taxon>
        <taxon>rosids</taxon>
        <taxon>malvids</taxon>
        <taxon>Myrtales</taxon>
        <taxon>Lythraceae</taxon>
        <taxon>Punica</taxon>
    </lineage>
</organism>
<feature type="coiled-coil region" evidence="1">
    <location>
        <begin position="35"/>
        <end position="86"/>
    </location>
</feature>
<evidence type="ECO:0000259" key="3">
    <source>
        <dbReference type="PROSITE" id="PS50174"/>
    </source>
</evidence>
<dbReference type="InterPro" id="IPR000467">
    <property type="entry name" value="G_patch_dom"/>
</dbReference>
<dbReference type="GO" id="GO:0003676">
    <property type="term" value="F:nucleic acid binding"/>
    <property type="evidence" value="ECO:0007669"/>
    <property type="project" value="InterPro"/>
</dbReference>
<evidence type="ECO:0000256" key="1">
    <source>
        <dbReference type="SAM" id="Coils"/>
    </source>
</evidence>
<dbReference type="CDD" id="cd00303">
    <property type="entry name" value="retropepsin_like"/>
    <property type="match status" value="1"/>
</dbReference>
<dbReference type="PANTHER" id="PTHR32108">
    <property type="entry name" value="DNA-DIRECTED RNA POLYMERASE SUBUNIT ALPHA"/>
    <property type="match status" value="1"/>
</dbReference>
<keyword evidence="1" id="KW-0175">Coiled coil</keyword>
<feature type="compositionally biased region" description="Basic and acidic residues" evidence="2">
    <location>
        <begin position="22"/>
        <end position="31"/>
    </location>
</feature>
<comment type="caution">
    <text evidence="4">The sequence shown here is derived from an EMBL/GenBank/DDBJ whole genome shotgun (WGS) entry which is preliminary data.</text>
</comment>
<protein>
    <recommendedName>
        <fullName evidence="3">G-patch domain-containing protein</fullName>
    </recommendedName>
</protein>
<proteinExistence type="predicted"/>
<evidence type="ECO:0000256" key="2">
    <source>
        <dbReference type="SAM" id="MobiDB-lite"/>
    </source>
</evidence>
<feature type="compositionally biased region" description="Pro residues" evidence="2">
    <location>
        <begin position="207"/>
        <end position="220"/>
    </location>
</feature>
<evidence type="ECO:0000313" key="5">
    <source>
        <dbReference type="Proteomes" id="UP000233551"/>
    </source>
</evidence>
<dbReference type="PANTHER" id="PTHR32108:SF9">
    <property type="entry name" value="REVERSE TRANSCRIPTASE RNASE H-LIKE DOMAIN-CONTAINING PROTEIN"/>
    <property type="match status" value="1"/>
</dbReference>
<dbReference type="SMART" id="SM00443">
    <property type="entry name" value="G_patch"/>
    <property type="match status" value="1"/>
</dbReference>
<accession>A0A2I0L598</accession>
<feature type="region of interest" description="Disordered" evidence="2">
    <location>
        <begin position="199"/>
        <end position="251"/>
    </location>
</feature>
<dbReference type="Proteomes" id="UP000233551">
    <property type="component" value="Unassembled WGS sequence"/>
</dbReference>
<dbReference type="Pfam" id="PF01585">
    <property type="entry name" value="G-patch"/>
    <property type="match status" value="1"/>
</dbReference>
<dbReference type="Pfam" id="PF03732">
    <property type="entry name" value="Retrotrans_gag"/>
    <property type="match status" value="1"/>
</dbReference>
<reference evidence="4 5" key="1">
    <citation type="submission" date="2017-11" db="EMBL/GenBank/DDBJ databases">
        <title>De-novo sequencing of pomegranate (Punica granatum L.) genome.</title>
        <authorList>
            <person name="Akparov Z."/>
            <person name="Amiraslanov A."/>
            <person name="Hajiyeva S."/>
            <person name="Abbasov M."/>
            <person name="Kaur K."/>
            <person name="Hamwieh A."/>
            <person name="Solovyev V."/>
            <person name="Salamov A."/>
            <person name="Braich B."/>
            <person name="Kosarev P."/>
            <person name="Mahmoud A."/>
            <person name="Hajiyev E."/>
            <person name="Babayeva S."/>
            <person name="Izzatullayeva V."/>
            <person name="Mammadov A."/>
            <person name="Mammadov A."/>
            <person name="Sharifova S."/>
            <person name="Ojaghi J."/>
            <person name="Eynullazada K."/>
            <person name="Bayramov B."/>
            <person name="Abdulazimova A."/>
            <person name="Shahmuradov I."/>
        </authorList>
    </citation>
    <scope>NUCLEOTIDE SEQUENCE [LARGE SCALE GENOMIC DNA]</scope>
    <source>
        <strain evidence="5">cv. AG2017</strain>
        <tissue evidence="4">Leaf</tissue>
    </source>
</reference>
<feature type="region of interest" description="Disordered" evidence="2">
    <location>
        <begin position="1"/>
        <end position="31"/>
    </location>
</feature>
<dbReference type="PROSITE" id="PS50174">
    <property type="entry name" value="G_PATCH"/>
    <property type="match status" value="1"/>
</dbReference>
<dbReference type="InterPro" id="IPR005162">
    <property type="entry name" value="Retrotrans_gag_dom"/>
</dbReference>
<dbReference type="EMBL" id="PGOL01000147">
    <property type="protein sequence ID" value="PKI75891.1"/>
    <property type="molecule type" value="Genomic_DNA"/>
</dbReference>